<evidence type="ECO:0000313" key="4">
    <source>
        <dbReference type="Proteomes" id="UP000195160"/>
    </source>
</evidence>
<dbReference type="NCBIfam" id="TIGR03237">
    <property type="entry name" value="dnd_assoc_2"/>
    <property type="match status" value="1"/>
</dbReference>
<dbReference type="RefSeq" id="WP_088070853.1">
    <property type="nucleotide sequence ID" value="NZ_MOOV01000278.1"/>
</dbReference>
<dbReference type="PANTHER" id="PTHR42957">
    <property type="entry name" value="HELICASE MJ1565-RELATED"/>
    <property type="match status" value="1"/>
</dbReference>
<reference evidence="3 4" key="1">
    <citation type="submission" date="2016-10" db="EMBL/GenBank/DDBJ databases">
        <title>Comparative genomics of Bacillus thuringiensis reveals a path to pathogens against multiple invertebrate hosts.</title>
        <authorList>
            <person name="Zheng J."/>
            <person name="Gao Q."/>
            <person name="Liu H."/>
            <person name="Peng D."/>
            <person name="Ruan L."/>
            <person name="Sun M."/>
        </authorList>
    </citation>
    <scope>NUCLEOTIDE SEQUENCE [LARGE SCALE GENOMIC DNA]</scope>
    <source>
        <strain evidence="3">T30001</strain>
    </source>
</reference>
<protein>
    <submittedName>
        <fullName evidence="3">DNA phosphorothioation-dependent restriction protein DptH</fullName>
    </submittedName>
</protein>
<evidence type="ECO:0000256" key="1">
    <source>
        <dbReference type="SAM" id="MobiDB-lite"/>
    </source>
</evidence>
<dbReference type="Gene3D" id="3.40.50.300">
    <property type="entry name" value="P-loop containing nucleotide triphosphate hydrolases"/>
    <property type="match status" value="2"/>
</dbReference>
<feature type="domain" description="Helicase HerA central" evidence="2">
    <location>
        <begin position="1349"/>
        <end position="1556"/>
    </location>
</feature>
<dbReference type="Proteomes" id="UP000195160">
    <property type="component" value="Unassembled WGS sequence"/>
</dbReference>
<dbReference type="InterPro" id="IPR008571">
    <property type="entry name" value="HerA-like"/>
</dbReference>
<proteinExistence type="predicted"/>
<evidence type="ECO:0000313" key="3">
    <source>
        <dbReference type="EMBL" id="OUB84791.1"/>
    </source>
</evidence>
<name>A0A9X6MZ55_BACTV</name>
<dbReference type="SUPFAM" id="SSF52540">
    <property type="entry name" value="P-loop containing nucleoside triphosphate hydrolases"/>
    <property type="match status" value="1"/>
</dbReference>
<gene>
    <name evidence="3" type="ORF">BK784_34940</name>
</gene>
<sequence length="1700" mass="195735">MLNQFYNYLSDKLTNYLQAENLRGGERFYLQFDNHEQVQAFYDTLKEQDLSQAFYYQHKQGTPYETIAIKVSEEMKVVVATTSANVTPDFLVTLRNEVGEQKDVWEKTALLSICHETLDSIKGGSSDLQKEGMPFNVKSILKTLKEEIETSSLNKEEKEVLSFYLRKKLDDTIVRPSLWDYEEILGFLSKQEIAREDYSNLGIFYDENLNQFTSAQMKKRLEENASFFEKVQQMHEYEHLESQLEKLFDEKGVSRLKKDDWQQADYVLVKDSYDKMTEIDRPLEYIESPKKYSKEGLLYWEKAQAETKAGRRKRHIIVFNPTQIEDINLNFEFEEKLKKEYIHKNSQGFCGISGKKLTVSLAHKQNVTSFHKVVYTHKMQSKSKYEFHIAVVECEAAFLQSLQTIYEVNVNKKNVIMNKAEERIIFGDISNEPEEVFIEEDAQIINWQGGSFEVSESSPAWNDDSLSFSVQIETSLIPILIREQVAKTVPVSGERVWKLKREHQESFEYNLDTNKLKQGAREFSAREGFRNYLQDERVWIENEIAFAVRGVSGLNKVELSMSPALRDAYQQLLNYYKFNNTVPSLCFMDDQLRELSIRYLKAFNESVAHIQENVMLKEEEKNLFKLGVIEEEQRVILTPLHPLNVAYQLSINDEIKNEVVEMHILNRLHPNNLLPYIYGQNDELYRPVSQNEAPEWTVYEPLHKVAIGESNAFLANVVEEKLQQFVEHFQYLFLQESKSPIRINVININNDKEVVRGLVQFIKKQIDKKGPSKIIPVEVALYHESDALSAFEKFSIYDDVQKFEEFFELSLASKNLDAVDVLRLIRENVFYYKLIGTKEYGYAHISFYKMISNEKHAKSTMEDIETGLSLNGMLSSLSSISTEVDYRTGFGLKNVLNNEHLLIQTARGMNELGSNLNNDGTNPYRKNETIVTRTSTYDEQVLEHLYESSYWVTFIEPNVGLDFFQDSSRNLLVIHYSDQYSSSSQYDAITVTDKARQYRAVIEQYLAEKEIVSTPEKINTAIRAFNSLNGEWLLRIIGSKGQFSREKLSIISAVKYILSALDHENILWVPISLEEILRVAGAVKLTKSEGVFSAKNLGGKGAHSDDLLLIGVEMQDDKLSVHYYPVEVKIGLNQDSAIAKAKEQINATKHLFDTQLSKTSEDGLHVFKHKFFRNFFVQLLLANAEKFIANNIWPEKSYEKIEELKKRLLNDDYEMSGHLDDKIGKGAILSFKKEQSWRSIKIEEDILLVELTEEDGYEGVIEEIEALKMKIHSGGTDINPDRLLNQNHDSNQVLKKTSNKVVPTVPHSEEEKEEKGTGGTKGTKELKDIRVLLGTVEGSTQEIYWEFGNSELANRHILISGKSGQGKSYFIQCLLLELAQNGISSMIFDYTDGFKNSKLEPEFKEKLQDNIEQFLVAKDKFPVNPFKRNQKELDEGIYIDEDNTDVAERIKSVFSAVYKDLGIQQQNAIYEAVMRGLDKYGEGMNLNYLLAELEEDTSGPAKTARSQIKPFIDKNPFNHNAVYDWGDILNQKGKVFIVQLTGFNRDVQLMITEFILWDIWNYQLHHGDKNKPFPVILDEAQNLDHREKSPSAKILTEGRKFGWSGWYATQSLKGQFTMDEISRLQNSSQKVYFMPPENEISAIASNLAQDSAVRKEWEKRLATLKKGQCITSGPMLQKDGTLKSGSPVIINISALQDRLK</sequence>
<dbReference type="InterPro" id="IPR027417">
    <property type="entry name" value="P-loop_NTPase"/>
</dbReference>
<feature type="compositionally biased region" description="Basic and acidic residues" evidence="1">
    <location>
        <begin position="1307"/>
        <end position="1322"/>
    </location>
</feature>
<dbReference type="InterPro" id="IPR017646">
    <property type="entry name" value="Dnd_assoc_2"/>
</dbReference>
<feature type="region of interest" description="Disordered" evidence="1">
    <location>
        <begin position="1301"/>
        <end position="1322"/>
    </location>
</feature>
<dbReference type="EMBL" id="MOOV01000278">
    <property type="protein sequence ID" value="OUB84791.1"/>
    <property type="molecule type" value="Genomic_DNA"/>
</dbReference>
<accession>A0A9X6MZ55</accession>
<dbReference type="InterPro" id="IPR002789">
    <property type="entry name" value="HerA_central"/>
</dbReference>
<comment type="caution">
    <text evidence="3">The sequence shown here is derived from an EMBL/GenBank/DDBJ whole genome shotgun (WGS) entry which is preliminary data.</text>
</comment>
<evidence type="ECO:0000259" key="2">
    <source>
        <dbReference type="Pfam" id="PF01935"/>
    </source>
</evidence>
<dbReference type="PANTHER" id="PTHR42957:SF1">
    <property type="entry name" value="HELICASE MJ1565-RELATED"/>
    <property type="match status" value="1"/>
</dbReference>
<dbReference type="CDD" id="cd01127">
    <property type="entry name" value="TrwB_TraG_TraD_VirD4"/>
    <property type="match status" value="1"/>
</dbReference>
<organism evidence="3 4">
    <name type="scientific">Bacillus thuringiensis subsp. medellin</name>
    <dbReference type="NCBI Taxonomy" id="79672"/>
    <lineage>
        <taxon>Bacteria</taxon>
        <taxon>Bacillati</taxon>
        <taxon>Bacillota</taxon>
        <taxon>Bacilli</taxon>
        <taxon>Bacillales</taxon>
        <taxon>Bacillaceae</taxon>
        <taxon>Bacillus</taxon>
        <taxon>Bacillus cereus group</taxon>
    </lineage>
</organism>
<dbReference type="Pfam" id="PF01935">
    <property type="entry name" value="DUF87"/>
    <property type="match status" value="1"/>
</dbReference>